<dbReference type="PANTHER" id="PTHR36926:SF1">
    <property type="entry name" value="COLICIN V PRODUCTION PROTEIN"/>
    <property type="match status" value="1"/>
</dbReference>
<evidence type="ECO:0000256" key="4">
    <source>
        <dbReference type="ARBA" id="ARBA00023136"/>
    </source>
</evidence>
<evidence type="ECO:0000256" key="5">
    <source>
        <dbReference type="SAM" id="Phobius"/>
    </source>
</evidence>
<reference evidence="6 7" key="1">
    <citation type="journal article" date="2013" name="Genome Announc.">
        <title>Genome Sequence of the Pyrene- and Fluoranthene-Degrading Bacterium Cycloclasticus sp. Strain PY97M.</title>
        <authorList>
            <person name="Cui Z."/>
            <person name="Xu G."/>
            <person name="Li Q."/>
            <person name="Gao W."/>
            <person name="Zheng L."/>
        </authorList>
    </citation>
    <scope>NUCLEOTIDE SEQUENCE [LARGE SCALE GENOMIC DNA]</scope>
    <source>
        <strain evidence="6 7">PY97M</strain>
    </source>
</reference>
<evidence type="ECO:0000313" key="6">
    <source>
        <dbReference type="EMBL" id="EPD12718.1"/>
    </source>
</evidence>
<keyword evidence="3 5" id="KW-1133">Transmembrane helix</keyword>
<keyword evidence="7" id="KW-1185">Reference proteome</keyword>
<dbReference type="GO" id="GO:0009403">
    <property type="term" value="P:toxin biosynthetic process"/>
    <property type="evidence" value="ECO:0007669"/>
    <property type="project" value="InterPro"/>
</dbReference>
<dbReference type="AlphaFoldDB" id="A0AB33Z0J6"/>
<feature type="transmembrane region" description="Helical" evidence="5">
    <location>
        <begin position="6"/>
        <end position="27"/>
    </location>
</feature>
<dbReference type="GO" id="GO:0016020">
    <property type="term" value="C:membrane"/>
    <property type="evidence" value="ECO:0007669"/>
    <property type="project" value="UniProtKB-SubCell"/>
</dbReference>
<feature type="transmembrane region" description="Helical" evidence="5">
    <location>
        <begin position="34"/>
        <end position="51"/>
    </location>
</feature>
<evidence type="ECO:0000256" key="2">
    <source>
        <dbReference type="ARBA" id="ARBA00022692"/>
    </source>
</evidence>
<comment type="caution">
    <text evidence="6">The sequence shown here is derived from an EMBL/GenBank/DDBJ whole genome shotgun (WGS) entry which is preliminary data.</text>
</comment>
<dbReference type="InterPro" id="IPR052719">
    <property type="entry name" value="CvpA-like"/>
</dbReference>
<protein>
    <submittedName>
        <fullName evidence="6">CvpA family protein</fullName>
    </submittedName>
</protein>
<feature type="transmembrane region" description="Helical" evidence="5">
    <location>
        <begin position="107"/>
        <end position="129"/>
    </location>
</feature>
<comment type="subcellular location">
    <subcellularLocation>
        <location evidence="1">Membrane</location>
        <topology evidence="1">Multi-pass membrane protein</topology>
    </subcellularLocation>
</comment>
<name>A0AB33Z0J6_9GAMM</name>
<gene>
    <name evidence="6" type="ORF">L196_08934</name>
</gene>
<evidence type="ECO:0000313" key="7">
    <source>
        <dbReference type="Proteomes" id="UP000015462"/>
    </source>
</evidence>
<keyword evidence="2 5" id="KW-0812">Transmembrane</keyword>
<dbReference type="InterPro" id="IPR003825">
    <property type="entry name" value="Colicin-V_CvpA"/>
</dbReference>
<dbReference type="Pfam" id="PF02674">
    <property type="entry name" value="Colicin_V"/>
    <property type="match status" value="1"/>
</dbReference>
<evidence type="ECO:0000256" key="3">
    <source>
        <dbReference type="ARBA" id="ARBA00022989"/>
    </source>
</evidence>
<accession>A0AB33Z0J6</accession>
<dbReference type="RefSeq" id="WP_015005897.1">
    <property type="nucleotide sequence ID" value="NZ_FQZJ01000004.1"/>
</dbReference>
<organism evidence="6 7">
    <name type="scientific">Cycloclasticus pugetii</name>
    <dbReference type="NCBI Taxonomy" id="34068"/>
    <lineage>
        <taxon>Bacteria</taxon>
        <taxon>Pseudomonadati</taxon>
        <taxon>Pseudomonadota</taxon>
        <taxon>Gammaproteobacteria</taxon>
        <taxon>Thiotrichales</taxon>
        <taxon>Piscirickettsiaceae</taxon>
        <taxon>Cycloclasticus</taxon>
    </lineage>
</organism>
<proteinExistence type="predicted"/>
<dbReference type="EMBL" id="ASHL01000007">
    <property type="protein sequence ID" value="EPD12718.1"/>
    <property type="molecule type" value="Genomic_DNA"/>
</dbReference>
<dbReference type="Proteomes" id="UP000015462">
    <property type="component" value="Unassembled WGS sequence"/>
</dbReference>
<evidence type="ECO:0000256" key="1">
    <source>
        <dbReference type="ARBA" id="ARBA00004141"/>
    </source>
</evidence>
<dbReference type="PANTHER" id="PTHR36926">
    <property type="entry name" value="COLICIN V PRODUCTION PROTEIN"/>
    <property type="match status" value="1"/>
</dbReference>
<sequence>MNVLNNMIWVDYVILGIIFISALIGLFRGLVKEAFSLGTWVVAIIVGIRFSQPFSFYLTDYIEVPSVRIAAAFIILLLLTLILGAMLSYLISQIVDKTGLTGTDRFAGLLFGIARGVVVMAVLVLLAGLTPLPQDPWWVESMLIGPFQELSLWLREQIPDGVSEYFSY</sequence>
<keyword evidence="4 5" id="KW-0472">Membrane</keyword>
<feature type="transmembrane region" description="Helical" evidence="5">
    <location>
        <begin position="71"/>
        <end position="95"/>
    </location>
</feature>